<dbReference type="AlphaFoldDB" id="A0A6A5K1U2"/>
<dbReference type="EMBL" id="ML975554">
    <property type="protein sequence ID" value="KAF1828404.1"/>
    <property type="molecule type" value="Genomic_DNA"/>
</dbReference>
<name>A0A6A5K1U2_9PLEO</name>
<evidence type="ECO:0000313" key="3">
    <source>
        <dbReference type="Proteomes" id="UP000800040"/>
    </source>
</evidence>
<accession>A0A6A5K1U2</accession>
<sequence length="549" mass="61185">MKQSQLIPALLDGISNVFESLDRTEDSHTGSSCAFRIASAWLAECLRHHPYCNTPVALEAQLPTRVIDVGSGEWRKDVCLLETEGRMTGSYIALSHCWGGNSHARTTTTTLQSYVSKIELNILPKTFADAIQTARQLGIRYLWIDSLCIIQNSPSDWESEASQMGTYYKNALVTISAAHGSNSDAGLFVKRDSLSTRPCLVNIKYGNDWRQAYFYALDTSFQLSRSSLGELKEPLPLYSRAWVLQEQLLSPRTLTYSKFGISWRCQTMRFDERAPLAMKTDDFIKDKPNNIVIFRGDPREVETTIADPTSDHFIHDWGRLVQDYTSRGMTHQTDKLIALSGIASIISSLKSLEYTAGIWNGSHEMLVQGLLWSASKRGPRLLGVAPSWSWASIECEVDWLGHVGGDFHQTASIISIDCSGTAARSQGSITLQSHVRHGIIGSDGTARLVVQTNDSESSPNAISPHWEKQGVISPDEVMPAKTPLLFLEVGTEKVNYTRTDNLVHALVLRHDDEHPGKCLRVGYSTWDESFWKKPTETASELDGMMLTIH</sequence>
<keyword evidence="3" id="KW-1185">Reference proteome</keyword>
<reference evidence="2" key="1">
    <citation type="submission" date="2020-01" db="EMBL/GenBank/DDBJ databases">
        <authorList>
            <consortium name="DOE Joint Genome Institute"/>
            <person name="Haridas S."/>
            <person name="Albert R."/>
            <person name="Binder M."/>
            <person name="Bloem J."/>
            <person name="Labutti K."/>
            <person name="Salamov A."/>
            <person name="Andreopoulos B."/>
            <person name="Baker S.E."/>
            <person name="Barry K."/>
            <person name="Bills G."/>
            <person name="Bluhm B.H."/>
            <person name="Cannon C."/>
            <person name="Castanera R."/>
            <person name="Culley D.E."/>
            <person name="Daum C."/>
            <person name="Ezra D."/>
            <person name="Gonzalez J.B."/>
            <person name="Henrissat B."/>
            <person name="Kuo A."/>
            <person name="Liang C."/>
            <person name="Lipzen A."/>
            <person name="Lutzoni F."/>
            <person name="Magnuson J."/>
            <person name="Mondo S."/>
            <person name="Nolan M."/>
            <person name="Ohm R."/>
            <person name="Pangilinan J."/>
            <person name="Park H.-J."/>
            <person name="Ramirez L."/>
            <person name="Alfaro M."/>
            <person name="Sun H."/>
            <person name="Tritt A."/>
            <person name="Yoshinaga Y."/>
            <person name="Zwiers L.-H."/>
            <person name="Turgeon B.G."/>
            <person name="Goodwin S.B."/>
            <person name="Spatafora J.W."/>
            <person name="Crous P.W."/>
            <person name="Grigoriev I.V."/>
        </authorList>
    </citation>
    <scope>NUCLEOTIDE SEQUENCE</scope>
    <source>
        <strain evidence="2">P77</strain>
    </source>
</reference>
<proteinExistence type="predicted"/>
<evidence type="ECO:0000313" key="2">
    <source>
        <dbReference type="EMBL" id="KAF1828404.1"/>
    </source>
</evidence>
<organism evidence="2 3">
    <name type="scientific">Decorospora gaudefroyi</name>
    <dbReference type="NCBI Taxonomy" id="184978"/>
    <lineage>
        <taxon>Eukaryota</taxon>
        <taxon>Fungi</taxon>
        <taxon>Dikarya</taxon>
        <taxon>Ascomycota</taxon>
        <taxon>Pezizomycotina</taxon>
        <taxon>Dothideomycetes</taxon>
        <taxon>Pleosporomycetidae</taxon>
        <taxon>Pleosporales</taxon>
        <taxon>Pleosporineae</taxon>
        <taxon>Pleosporaceae</taxon>
        <taxon>Decorospora</taxon>
    </lineage>
</organism>
<dbReference type="OrthoDB" id="3486565at2759"/>
<evidence type="ECO:0000259" key="1">
    <source>
        <dbReference type="Pfam" id="PF06985"/>
    </source>
</evidence>
<dbReference type="Pfam" id="PF06985">
    <property type="entry name" value="HET"/>
    <property type="match status" value="1"/>
</dbReference>
<dbReference type="Proteomes" id="UP000800040">
    <property type="component" value="Unassembled WGS sequence"/>
</dbReference>
<dbReference type="PANTHER" id="PTHR33112">
    <property type="entry name" value="DOMAIN PROTEIN, PUTATIVE-RELATED"/>
    <property type="match status" value="1"/>
</dbReference>
<protein>
    <submittedName>
        <fullName evidence="2">HET-domain-containing protein</fullName>
    </submittedName>
</protein>
<dbReference type="InterPro" id="IPR010730">
    <property type="entry name" value="HET"/>
</dbReference>
<dbReference type="PANTHER" id="PTHR33112:SF16">
    <property type="entry name" value="HETEROKARYON INCOMPATIBILITY DOMAIN-CONTAINING PROTEIN"/>
    <property type="match status" value="1"/>
</dbReference>
<feature type="domain" description="Heterokaryon incompatibility" evidence="1">
    <location>
        <begin position="91"/>
        <end position="246"/>
    </location>
</feature>
<gene>
    <name evidence="2" type="ORF">BDW02DRAFT_563092</name>
</gene>